<evidence type="ECO:0000256" key="3">
    <source>
        <dbReference type="ARBA" id="ARBA00022801"/>
    </source>
</evidence>
<keyword evidence="5" id="KW-0732">Signal</keyword>
<dbReference type="Proteomes" id="UP000075666">
    <property type="component" value="Unassembled WGS sequence"/>
</dbReference>
<comment type="similarity">
    <text evidence="1">Belongs to the peptidase C40 family.</text>
</comment>
<dbReference type="PROSITE" id="PS51935">
    <property type="entry name" value="NLPC_P60"/>
    <property type="match status" value="1"/>
</dbReference>
<feature type="chain" id="PRO_5007563795" description="NlpC/P60 domain-containing protein" evidence="5">
    <location>
        <begin position="26"/>
        <end position="146"/>
    </location>
</feature>
<dbReference type="GO" id="GO:0008234">
    <property type="term" value="F:cysteine-type peptidase activity"/>
    <property type="evidence" value="ECO:0007669"/>
    <property type="project" value="UniProtKB-KW"/>
</dbReference>
<evidence type="ECO:0000313" key="8">
    <source>
        <dbReference type="Proteomes" id="UP000075666"/>
    </source>
</evidence>
<dbReference type="InterPro" id="IPR038765">
    <property type="entry name" value="Papain-like_cys_pep_sf"/>
</dbReference>
<comment type="caution">
    <text evidence="7">The sequence shown here is derived from an EMBL/GenBank/DDBJ whole genome shotgun (WGS) entry which is preliminary data.</text>
</comment>
<dbReference type="Pfam" id="PF00877">
    <property type="entry name" value="NLPC_P60"/>
    <property type="match status" value="1"/>
</dbReference>
<evidence type="ECO:0000256" key="1">
    <source>
        <dbReference type="ARBA" id="ARBA00007074"/>
    </source>
</evidence>
<dbReference type="InterPro" id="IPR000064">
    <property type="entry name" value="NLP_P60_dom"/>
</dbReference>
<sequence>MKRIASLLAAMIIGITLFLPVQSSAAYSAKNVIKEAKKHIGTPYKWGGVTPKGFDCSGFVYYSFKKNGKKLPHSSSAMYKKGTKVKKSKLKPGDLIFFKTNGRSISHVAIYIGKNKVIHSVSKGVKIDNLKSYYWKTRYVGAKRLK</sequence>
<evidence type="ECO:0000256" key="2">
    <source>
        <dbReference type="ARBA" id="ARBA00022670"/>
    </source>
</evidence>
<keyword evidence="2" id="KW-0645">Protease</keyword>
<keyword evidence="8" id="KW-1185">Reference proteome</keyword>
<name>A0A150KJQ7_9BACI</name>
<dbReference type="PANTHER" id="PTHR47053">
    <property type="entry name" value="MUREIN DD-ENDOPEPTIDASE MEPH-RELATED"/>
    <property type="match status" value="1"/>
</dbReference>
<gene>
    <name evidence="7" type="ORF">B4102_4228</name>
</gene>
<evidence type="ECO:0000256" key="5">
    <source>
        <dbReference type="SAM" id="SignalP"/>
    </source>
</evidence>
<dbReference type="STRING" id="46224.B4102_4228"/>
<keyword evidence="4" id="KW-0788">Thiol protease</keyword>
<evidence type="ECO:0000259" key="6">
    <source>
        <dbReference type="PROSITE" id="PS51935"/>
    </source>
</evidence>
<keyword evidence="3" id="KW-0378">Hydrolase</keyword>
<dbReference type="RefSeq" id="WP_066236105.1">
    <property type="nucleotide sequence ID" value="NZ_LQYN01000170.1"/>
</dbReference>
<dbReference type="Gene3D" id="3.90.1720.10">
    <property type="entry name" value="endopeptidase domain like (from Nostoc punctiforme)"/>
    <property type="match status" value="1"/>
</dbReference>
<dbReference type="InterPro" id="IPR051202">
    <property type="entry name" value="Peptidase_C40"/>
</dbReference>
<dbReference type="OrthoDB" id="9813368at2"/>
<dbReference type="PANTHER" id="PTHR47053:SF1">
    <property type="entry name" value="MUREIN DD-ENDOPEPTIDASE MEPH-RELATED"/>
    <property type="match status" value="1"/>
</dbReference>
<feature type="signal peptide" evidence="5">
    <location>
        <begin position="1"/>
        <end position="25"/>
    </location>
</feature>
<dbReference type="EMBL" id="LQYN01000170">
    <property type="protein sequence ID" value="KYC84152.1"/>
    <property type="molecule type" value="Genomic_DNA"/>
</dbReference>
<evidence type="ECO:0000256" key="4">
    <source>
        <dbReference type="ARBA" id="ARBA00022807"/>
    </source>
</evidence>
<dbReference type="AlphaFoldDB" id="A0A150KJQ7"/>
<proteinExistence type="inferred from homology"/>
<protein>
    <recommendedName>
        <fullName evidence="6">NlpC/P60 domain-containing protein</fullName>
    </recommendedName>
</protein>
<dbReference type="GO" id="GO:0006508">
    <property type="term" value="P:proteolysis"/>
    <property type="evidence" value="ECO:0007669"/>
    <property type="project" value="UniProtKB-KW"/>
</dbReference>
<evidence type="ECO:0000313" key="7">
    <source>
        <dbReference type="EMBL" id="KYC84152.1"/>
    </source>
</evidence>
<reference evidence="7 8" key="1">
    <citation type="submission" date="2016-01" db="EMBL/GenBank/DDBJ databases">
        <title>Genome Sequences of Twelve Sporeforming Bacillus Species Isolated from Foods.</title>
        <authorList>
            <person name="Berendsen E.M."/>
            <person name="Wells-Bennik M.H."/>
            <person name="Krawcyk A.O."/>
            <person name="De Jong A."/>
            <person name="Holsappel S."/>
            <person name="Eijlander R.T."/>
            <person name="Kuipers O.P."/>
        </authorList>
    </citation>
    <scope>NUCLEOTIDE SEQUENCE [LARGE SCALE GENOMIC DNA]</scope>
    <source>
        <strain evidence="7 8">B4102</strain>
    </source>
</reference>
<dbReference type="SUPFAM" id="SSF54001">
    <property type="entry name" value="Cysteine proteinases"/>
    <property type="match status" value="1"/>
</dbReference>
<feature type="domain" description="NlpC/P60" evidence="6">
    <location>
        <begin position="26"/>
        <end position="146"/>
    </location>
</feature>
<accession>A0A150KJQ7</accession>
<organism evidence="7 8">
    <name type="scientific">Heyndrickxia sporothermodurans</name>
    <dbReference type="NCBI Taxonomy" id="46224"/>
    <lineage>
        <taxon>Bacteria</taxon>
        <taxon>Bacillati</taxon>
        <taxon>Bacillota</taxon>
        <taxon>Bacilli</taxon>
        <taxon>Bacillales</taxon>
        <taxon>Bacillaceae</taxon>
        <taxon>Heyndrickxia</taxon>
    </lineage>
</organism>
<dbReference type="PATRIC" id="fig|46224.3.peg.2276"/>